<dbReference type="GO" id="GO:0030527">
    <property type="term" value="F:structural constituent of chromatin"/>
    <property type="evidence" value="ECO:0007669"/>
    <property type="project" value="InterPro"/>
</dbReference>
<gene>
    <name evidence="4" type="ORF">RN001_005428</name>
</gene>
<dbReference type="Gene3D" id="1.10.20.10">
    <property type="entry name" value="Histone, subunit A"/>
    <property type="match status" value="1"/>
</dbReference>
<dbReference type="SMART" id="SM00428">
    <property type="entry name" value="H3"/>
    <property type="match status" value="1"/>
</dbReference>
<dbReference type="InterPro" id="IPR009072">
    <property type="entry name" value="Histone-fold"/>
</dbReference>
<dbReference type="InterPro" id="IPR007125">
    <property type="entry name" value="H2A/H2B/H3"/>
</dbReference>
<dbReference type="SUPFAM" id="SSF47113">
    <property type="entry name" value="Histone-fold"/>
    <property type="match status" value="1"/>
</dbReference>
<dbReference type="PANTHER" id="PTHR11426">
    <property type="entry name" value="HISTONE H3"/>
    <property type="match status" value="1"/>
</dbReference>
<organism evidence="4 5">
    <name type="scientific">Aquatica leii</name>
    <dbReference type="NCBI Taxonomy" id="1421715"/>
    <lineage>
        <taxon>Eukaryota</taxon>
        <taxon>Metazoa</taxon>
        <taxon>Ecdysozoa</taxon>
        <taxon>Arthropoda</taxon>
        <taxon>Hexapoda</taxon>
        <taxon>Insecta</taxon>
        <taxon>Pterygota</taxon>
        <taxon>Neoptera</taxon>
        <taxon>Endopterygota</taxon>
        <taxon>Coleoptera</taxon>
        <taxon>Polyphaga</taxon>
        <taxon>Elateriformia</taxon>
        <taxon>Elateroidea</taxon>
        <taxon>Lampyridae</taxon>
        <taxon>Luciolinae</taxon>
        <taxon>Aquatica</taxon>
    </lineage>
</organism>
<dbReference type="Pfam" id="PF00125">
    <property type="entry name" value="Histone"/>
    <property type="match status" value="1"/>
</dbReference>
<dbReference type="GO" id="GO:0000786">
    <property type="term" value="C:nucleosome"/>
    <property type="evidence" value="ECO:0007669"/>
    <property type="project" value="InterPro"/>
</dbReference>
<dbReference type="EMBL" id="JARPUR010000002">
    <property type="protein sequence ID" value="KAK4882109.1"/>
    <property type="molecule type" value="Genomic_DNA"/>
</dbReference>
<feature type="domain" description="Core Histone H2A/H2B/H3" evidence="3">
    <location>
        <begin position="60"/>
        <end position="145"/>
    </location>
</feature>
<evidence type="ECO:0000256" key="1">
    <source>
        <dbReference type="ARBA" id="ARBA00010343"/>
    </source>
</evidence>
<name>A0AAN7Q0E1_9COLE</name>
<reference evidence="5" key="1">
    <citation type="submission" date="2023-01" db="EMBL/GenBank/DDBJ databases">
        <title>Key to firefly adult light organ development and bioluminescence: homeobox transcription factors regulate luciferase expression and transportation to peroxisome.</title>
        <authorList>
            <person name="Fu X."/>
        </authorList>
    </citation>
    <scope>NUCLEOTIDE SEQUENCE [LARGE SCALE GENOMIC DNA]</scope>
</reference>
<sequence length="150" mass="17173">MKNRSIVSSSLTRSTRSSSTKLNESHSQQVTENTTHGSPKKKRNLYKTMAIGNKTFKINVKTLREIKRLQMSTKLLIAKAAFSRLVHEIMCEFNGGTRIQTVALQALQEALETYAVQYFEDCYSCALHARRSTLIPRDFQLIRRLRESSC</sequence>
<evidence type="ECO:0000259" key="3">
    <source>
        <dbReference type="Pfam" id="PF00125"/>
    </source>
</evidence>
<proteinExistence type="inferred from homology"/>
<comment type="similarity">
    <text evidence="1">Belongs to the histone H3 family.</text>
</comment>
<dbReference type="CDD" id="cd22911">
    <property type="entry name" value="HFD_H3"/>
    <property type="match status" value="1"/>
</dbReference>
<keyword evidence="5" id="KW-1185">Reference proteome</keyword>
<dbReference type="GO" id="GO:0046982">
    <property type="term" value="F:protein heterodimerization activity"/>
    <property type="evidence" value="ECO:0007669"/>
    <property type="project" value="InterPro"/>
</dbReference>
<dbReference type="PRINTS" id="PR00622">
    <property type="entry name" value="HISTONEH3"/>
</dbReference>
<feature type="compositionally biased region" description="Polar residues" evidence="2">
    <location>
        <begin position="21"/>
        <end position="37"/>
    </location>
</feature>
<evidence type="ECO:0000313" key="4">
    <source>
        <dbReference type="EMBL" id="KAK4882109.1"/>
    </source>
</evidence>
<evidence type="ECO:0000256" key="2">
    <source>
        <dbReference type="SAM" id="MobiDB-lite"/>
    </source>
</evidence>
<comment type="caution">
    <text evidence="4">The sequence shown here is derived from an EMBL/GenBank/DDBJ whole genome shotgun (WGS) entry which is preliminary data.</text>
</comment>
<accession>A0AAN7Q0E1</accession>
<dbReference type="AlphaFoldDB" id="A0AAN7Q0E1"/>
<dbReference type="InterPro" id="IPR000164">
    <property type="entry name" value="Histone_H3/CENP-A"/>
</dbReference>
<evidence type="ECO:0000313" key="5">
    <source>
        <dbReference type="Proteomes" id="UP001353858"/>
    </source>
</evidence>
<dbReference type="GO" id="GO:0003677">
    <property type="term" value="F:DNA binding"/>
    <property type="evidence" value="ECO:0007669"/>
    <property type="project" value="InterPro"/>
</dbReference>
<feature type="region of interest" description="Disordered" evidence="2">
    <location>
        <begin position="1"/>
        <end position="44"/>
    </location>
</feature>
<feature type="compositionally biased region" description="Low complexity" evidence="2">
    <location>
        <begin position="1"/>
        <end position="20"/>
    </location>
</feature>
<dbReference type="Proteomes" id="UP001353858">
    <property type="component" value="Unassembled WGS sequence"/>
</dbReference>
<protein>
    <recommendedName>
        <fullName evidence="3">Core Histone H2A/H2B/H3 domain-containing protein</fullName>
    </recommendedName>
</protein>